<proteinExistence type="predicted"/>
<dbReference type="STRING" id="1218591.LEP1GSC199_0666"/>
<dbReference type="RefSeq" id="WP_002991310.1">
    <property type="nucleotide sequence ID" value="NZ_AOGY02000079.1"/>
</dbReference>
<dbReference type="Proteomes" id="UP000012227">
    <property type="component" value="Unassembled WGS sequence"/>
</dbReference>
<organism evidence="1 2">
    <name type="scientific">Leptospira vanthielii serovar Holland str. Waz Holland = ATCC 700522</name>
    <dbReference type="NCBI Taxonomy" id="1218591"/>
    <lineage>
        <taxon>Bacteria</taxon>
        <taxon>Pseudomonadati</taxon>
        <taxon>Spirochaetota</taxon>
        <taxon>Spirochaetia</taxon>
        <taxon>Leptospirales</taxon>
        <taxon>Leptospiraceae</taxon>
        <taxon>Leptospira</taxon>
    </lineage>
</organism>
<dbReference type="EMBL" id="AOGY02000079">
    <property type="protein sequence ID" value="EMY67889.1"/>
    <property type="molecule type" value="Genomic_DNA"/>
</dbReference>
<protein>
    <submittedName>
        <fullName evidence="1">GHKL domain protein</fullName>
    </submittedName>
</protein>
<accession>N1VVA4</accession>
<dbReference type="InterPro" id="IPR036890">
    <property type="entry name" value="HATPase_C_sf"/>
</dbReference>
<dbReference type="Pfam" id="PF13589">
    <property type="entry name" value="HATPase_c_3"/>
    <property type="match status" value="1"/>
</dbReference>
<reference evidence="1 2" key="1">
    <citation type="submission" date="2013-03" db="EMBL/GenBank/DDBJ databases">
        <authorList>
            <person name="Harkins D.M."/>
            <person name="Durkin A.S."/>
            <person name="Brinkac L.M."/>
            <person name="Haft D.H."/>
            <person name="Selengut J.D."/>
            <person name="Sanka R."/>
            <person name="DePew J."/>
            <person name="Purushe J."/>
            <person name="Galloway R.L."/>
            <person name="Vinetz J.M."/>
            <person name="Sutton G.G."/>
            <person name="Nierman W.C."/>
            <person name="Fouts D.E."/>
        </authorList>
    </citation>
    <scope>NUCLEOTIDE SEQUENCE [LARGE SCALE GENOMIC DNA]</scope>
    <source>
        <strain evidence="1 2">Waz Holland</strain>
    </source>
</reference>
<gene>
    <name evidence="1" type="ORF">LEP1GSC199_0666</name>
</gene>
<evidence type="ECO:0000313" key="2">
    <source>
        <dbReference type="Proteomes" id="UP000012227"/>
    </source>
</evidence>
<evidence type="ECO:0000313" key="1">
    <source>
        <dbReference type="EMBL" id="EMY67889.1"/>
    </source>
</evidence>
<dbReference type="Gene3D" id="3.30.565.10">
    <property type="entry name" value="Histidine kinase-like ATPase, C-terminal domain"/>
    <property type="match status" value="1"/>
</dbReference>
<dbReference type="AlphaFoldDB" id="N1VVA4"/>
<sequence>MERFIITPTVDPTQEFIEIANDFSNPLDLIREAISNAYDANANSMEIEFTTINIFGERFLKVIIKDNGEGMTRQELQSFFDLGNSTKREEESKIGEKGHGTKVYFNSRNLKVTTKHETDKKYIAELEEPFRKLHQRMLPEVKVESFPENHKGTTIEILGYNNNRSERFTHEQLKDYIYWFTKFGTWENQIGNNNKTFMINLKGLNSNSFELLESGHFFPEESIPINDLFDQYLTKAPDYYSKRIIKKDIHLAEFPDIKIDAIFQIEGSRVKYSYNQMLRRSGYQAPNGSYTVQERYGLWLCKDFIPIQRKNTWISYKGSEYTRFHAFVNSQHLRLTANRGSIDNTPSEILSSIEKEVRKIFDDIIESDDWRSISWLEDQALAHNTINKEKKDYEWRIRKVKQTNIAKFGNITLIEPQREQGVYALVIQLLTINPNIFPFKILDFDTHSGIDVIAKGADNTPIQQAKLFYVEFKYALEENFNHSFENTLSVICWDTKIKHDEEVTDIAGKKRKLKVIFSDSENYTKYFLDDPSGSFKIEVYVLKDYLKEKHQLDFRPRNSKSVD</sequence>
<dbReference type="SUPFAM" id="SSF55874">
    <property type="entry name" value="ATPase domain of HSP90 chaperone/DNA topoisomerase II/histidine kinase"/>
    <property type="match status" value="1"/>
</dbReference>
<comment type="caution">
    <text evidence="1">The sequence shown here is derived from an EMBL/GenBank/DDBJ whole genome shotgun (WGS) entry which is preliminary data.</text>
</comment>
<name>N1VVA4_9LEPT</name>